<name>A0A848KQM1_9ACTN</name>
<sequence>MARTVVATAYGQPSDVVEVREIPSPVPEAGQVVVDVRASALNPIDVKTVAGVMGSDPAKLPIHIGFEAAGVVSAVGDGAVNSTGTPIVVGDEVVVYRAVGGLSSEILATGSAVHPKPAGLSFDVGAGLLLVGVTAADTIATAGVSDTDTVLIHGGAGAVGAITTQLAIAKGAKVIATAAERNHDFLRDLGAIPVTYGDGLLDRVRAAAPDGVSAAIDTVGTDEAVDVSTALVGDRARIVSIAAFGRGGDVTLVDGSTEQSRANRARAIGQLLDDAAAGRLVLDVAKIFDLDDAATALTELATAHPRGKFILHP</sequence>
<dbReference type="GO" id="GO:0016651">
    <property type="term" value="F:oxidoreductase activity, acting on NAD(P)H"/>
    <property type="evidence" value="ECO:0007669"/>
    <property type="project" value="TreeGrafter"/>
</dbReference>
<proteinExistence type="predicted"/>
<dbReference type="AlphaFoldDB" id="A0A848KQM1"/>
<dbReference type="Pfam" id="PF00107">
    <property type="entry name" value="ADH_zinc_N"/>
    <property type="match status" value="1"/>
</dbReference>
<dbReference type="PANTHER" id="PTHR48106">
    <property type="entry name" value="QUINONE OXIDOREDUCTASE PIG3-RELATED"/>
    <property type="match status" value="1"/>
</dbReference>
<dbReference type="Gene3D" id="3.90.180.10">
    <property type="entry name" value="Medium-chain alcohol dehydrogenases, catalytic domain"/>
    <property type="match status" value="1"/>
</dbReference>
<dbReference type="InterPro" id="IPR013154">
    <property type="entry name" value="ADH-like_N"/>
</dbReference>
<evidence type="ECO:0000256" key="1">
    <source>
        <dbReference type="ARBA" id="ARBA00022857"/>
    </source>
</evidence>
<dbReference type="SUPFAM" id="SSF51735">
    <property type="entry name" value="NAD(P)-binding Rossmann-fold domains"/>
    <property type="match status" value="1"/>
</dbReference>
<accession>A0A848KQM1</accession>
<keyword evidence="1" id="KW-0521">NADP</keyword>
<keyword evidence="5" id="KW-1185">Reference proteome</keyword>
<dbReference type="InterPro" id="IPR013149">
    <property type="entry name" value="ADH-like_C"/>
</dbReference>
<evidence type="ECO:0000259" key="3">
    <source>
        <dbReference type="SMART" id="SM00829"/>
    </source>
</evidence>
<reference evidence="4 5" key="1">
    <citation type="submission" date="2020-04" db="EMBL/GenBank/DDBJ databases">
        <title>Gordonia sp. nov. TBRC 11910.</title>
        <authorList>
            <person name="Suriyachadkun C."/>
        </authorList>
    </citation>
    <scope>NUCLEOTIDE SEQUENCE [LARGE SCALE GENOMIC DNA]</scope>
    <source>
        <strain evidence="4 5">TBRC 11910</strain>
    </source>
</reference>
<dbReference type="InterPro" id="IPR011032">
    <property type="entry name" value="GroES-like_sf"/>
</dbReference>
<dbReference type="InterPro" id="IPR036291">
    <property type="entry name" value="NAD(P)-bd_dom_sf"/>
</dbReference>
<dbReference type="RefSeq" id="WP_170192742.1">
    <property type="nucleotide sequence ID" value="NZ_JABBNB010000002.1"/>
</dbReference>
<comment type="caution">
    <text evidence="4">The sequence shown here is derived from an EMBL/GenBank/DDBJ whole genome shotgun (WGS) entry which is preliminary data.</text>
</comment>
<evidence type="ECO:0000256" key="2">
    <source>
        <dbReference type="ARBA" id="ARBA00023002"/>
    </source>
</evidence>
<evidence type="ECO:0000313" key="5">
    <source>
        <dbReference type="Proteomes" id="UP000550729"/>
    </source>
</evidence>
<dbReference type="InterPro" id="IPR020843">
    <property type="entry name" value="ER"/>
</dbReference>
<dbReference type="SUPFAM" id="SSF50129">
    <property type="entry name" value="GroES-like"/>
    <property type="match status" value="1"/>
</dbReference>
<dbReference type="EMBL" id="JABBNB010000002">
    <property type="protein sequence ID" value="NMO00237.1"/>
    <property type="molecule type" value="Genomic_DNA"/>
</dbReference>
<keyword evidence="2" id="KW-0560">Oxidoreductase</keyword>
<evidence type="ECO:0000313" key="4">
    <source>
        <dbReference type="EMBL" id="NMO00237.1"/>
    </source>
</evidence>
<protein>
    <submittedName>
        <fullName evidence="4">NADP-dependent oxidoreductase</fullName>
    </submittedName>
</protein>
<dbReference type="GO" id="GO:0070402">
    <property type="term" value="F:NADPH binding"/>
    <property type="evidence" value="ECO:0007669"/>
    <property type="project" value="TreeGrafter"/>
</dbReference>
<gene>
    <name evidence="4" type="ORF">HH308_03295</name>
</gene>
<dbReference type="Proteomes" id="UP000550729">
    <property type="component" value="Unassembled WGS sequence"/>
</dbReference>
<dbReference type="CDD" id="cd05289">
    <property type="entry name" value="MDR_like_2"/>
    <property type="match status" value="1"/>
</dbReference>
<dbReference type="Pfam" id="PF08240">
    <property type="entry name" value="ADH_N"/>
    <property type="match status" value="1"/>
</dbReference>
<organism evidence="4 5">
    <name type="scientific">Gordonia asplenii</name>
    <dbReference type="NCBI Taxonomy" id="2725283"/>
    <lineage>
        <taxon>Bacteria</taxon>
        <taxon>Bacillati</taxon>
        <taxon>Actinomycetota</taxon>
        <taxon>Actinomycetes</taxon>
        <taxon>Mycobacteriales</taxon>
        <taxon>Gordoniaceae</taxon>
        <taxon>Gordonia</taxon>
    </lineage>
</organism>
<dbReference type="SMART" id="SM00829">
    <property type="entry name" value="PKS_ER"/>
    <property type="match status" value="1"/>
</dbReference>
<dbReference type="Gene3D" id="3.40.50.720">
    <property type="entry name" value="NAD(P)-binding Rossmann-like Domain"/>
    <property type="match status" value="1"/>
</dbReference>
<feature type="domain" description="Enoyl reductase (ER)" evidence="3">
    <location>
        <begin position="11"/>
        <end position="311"/>
    </location>
</feature>